<protein>
    <submittedName>
        <fullName evidence="1">Uncharacterized protein</fullName>
    </submittedName>
</protein>
<dbReference type="Proteomes" id="UP000027604">
    <property type="component" value="Chromosome I"/>
</dbReference>
<name>W0V1A0_9BURK</name>
<proteinExistence type="predicted"/>
<gene>
    <name evidence="1" type="ORF">GJA_996</name>
</gene>
<accession>W0V1A0</accession>
<dbReference type="HOGENOM" id="CLU_3311059_0_0_4"/>
<evidence type="ECO:0000313" key="2">
    <source>
        <dbReference type="Proteomes" id="UP000027604"/>
    </source>
</evidence>
<dbReference type="EMBL" id="HG322949">
    <property type="protein sequence ID" value="CDG81651.1"/>
    <property type="molecule type" value="Genomic_DNA"/>
</dbReference>
<dbReference type="AlphaFoldDB" id="W0V1A0"/>
<dbReference type="KEGG" id="jag:GJA_996"/>
<evidence type="ECO:0000313" key="1">
    <source>
        <dbReference type="EMBL" id="CDG81651.1"/>
    </source>
</evidence>
<reference evidence="1 2" key="1">
    <citation type="journal article" date="2015" name="Genome Announc.">
        <title>Genome Sequence of Mushroom Soft-Rot Pathogen Janthinobacterium agaricidamnosum.</title>
        <authorList>
            <person name="Graupner K."/>
            <person name="Lackner G."/>
            <person name="Hertweck C."/>
        </authorList>
    </citation>
    <scope>NUCLEOTIDE SEQUENCE [LARGE SCALE GENOMIC DNA]</scope>
    <source>
        <strain evidence="2">NBRC 102515 / DSM 9628</strain>
    </source>
</reference>
<organism evidence="1 2">
    <name type="scientific">Janthinobacterium agaricidamnosum NBRC 102515 = DSM 9628</name>
    <dbReference type="NCBI Taxonomy" id="1349767"/>
    <lineage>
        <taxon>Bacteria</taxon>
        <taxon>Pseudomonadati</taxon>
        <taxon>Pseudomonadota</taxon>
        <taxon>Betaproteobacteria</taxon>
        <taxon>Burkholderiales</taxon>
        <taxon>Oxalobacteraceae</taxon>
        <taxon>Janthinobacterium</taxon>
    </lineage>
</organism>
<keyword evidence="2" id="KW-1185">Reference proteome</keyword>
<sequence length="39" mass="4692">MAWRIYQHISSRNLTNHHDSDSIINFANHYIINKNILIK</sequence>